<protein>
    <submittedName>
        <fullName evidence="1">Uncharacterized protein</fullName>
    </submittedName>
</protein>
<keyword evidence="2" id="KW-1185">Reference proteome</keyword>
<evidence type="ECO:0000313" key="2">
    <source>
        <dbReference type="Proteomes" id="UP001152531"/>
    </source>
</evidence>
<reference evidence="1" key="1">
    <citation type="submission" date="2022-06" db="EMBL/GenBank/DDBJ databases">
        <authorList>
            <person name="Legras J.-L."/>
            <person name="Devillers H."/>
            <person name="Grondin C."/>
        </authorList>
    </citation>
    <scope>NUCLEOTIDE SEQUENCE</scope>
    <source>
        <strain evidence="1">CLIB 1444</strain>
    </source>
</reference>
<name>A0ACA9Y7N5_9ASCO</name>
<proteinExistence type="predicted"/>
<accession>A0ACA9Y7N5</accession>
<gene>
    <name evidence="1" type="ORF">CLIB1444_04S06370</name>
</gene>
<dbReference type="Proteomes" id="UP001152531">
    <property type="component" value="Unassembled WGS sequence"/>
</dbReference>
<organism evidence="1 2">
    <name type="scientific">[Candida] jaroonii</name>
    <dbReference type="NCBI Taxonomy" id="467808"/>
    <lineage>
        <taxon>Eukaryota</taxon>
        <taxon>Fungi</taxon>
        <taxon>Dikarya</taxon>
        <taxon>Ascomycota</taxon>
        <taxon>Saccharomycotina</taxon>
        <taxon>Pichiomycetes</taxon>
        <taxon>Debaryomycetaceae</taxon>
        <taxon>Yamadazyma</taxon>
    </lineage>
</organism>
<dbReference type="EMBL" id="CALSDN010000004">
    <property type="protein sequence ID" value="CAH6720719.1"/>
    <property type="molecule type" value="Genomic_DNA"/>
</dbReference>
<comment type="caution">
    <text evidence="1">The sequence shown here is derived from an EMBL/GenBank/DDBJ whole genome shotgun (WGS) entry which is preliminary data.</text>
</comment>
<evidence type="ECO:0000313" key="1">
    <source>
        <dbReference type="EMBL" id="CAH6720719.1"/>
    </source>
</evidence>
<sequence length="205" mass="22873">MGFKTLNKTYLENLAKNPLITKSVTAGVANGLNEVLASIISKDYSGLKGTDNKVIKMVIYGSLILTPLSHNMYAALNKVFGNKLSFKMKMLQILVSVTTITPFISAVFTCWLALINNYNIKSLVATEDLKMELKKMLKVMKAGLLANYPRNVKSSVITNIGCLLVAQNYIQPELWVVFFTFVFFLLGTYQNTKQKIASQKKAKDQ</sequence>